<evidence type="ECO:0000256" key="1">
    <source>
        <dbReference type="SAM" id="MobiDB-lite"/>
    </source>
</evidence>
<feature type="domain" description="DUF7344" evidence="2">
    <location>
        <begin position="38"/>
        <end position="104"/>
    </location>
</feature>
<dbReference type="InterPro" id="IPR055768">
    <property type="entry name" value="DUF7344"/>
</dbReference>
<name>A0ABD5QJN2_9EURY</name>
<dbReference type="Proteomes" id="UP001595925">
    <property type="component" value="Unassembled WGS sequence"/>
</dbReference>
<accession>A0ABD5QJN2</accession>
<proteinExistence type="predicted"/>
<feature type="region of interest" description="Disordered" evidence="1">
    <location>
        <begin position="1"/>
        <end position="30"/>
    </location>
</feature>
<comment type="caution">
    <text evidence="3">The sequence shown here is derived from an EMBL/GenBank/DDBJ whole genome shotgun (WGS) entry which is preliminary data.</text>
</comment>
<protein>
    <recommendedName>
        <fullName evidence="2">DUF7344 domain-containing protein</fullName>
    </recommendedName>
</protein>
<evidence type="ECO:0000313" key="3">
    <source>
        <dbReference type="EMBL" id="MFC4989982.1"/>
    </source>
</evidence>
<evidence type="ECO:0000259" key="2">
    <source>
        <dbReference type="Pfam" id="PF24035"/>
    </source>
</evidence>
<dbReference type="Pfam" id="PF24035">
    <property type="entry name" value="DUF7344"/>
    <property type="match status" value="1"/>
</dbReference>
<keyword evidence="4" id="KW-1185">Reference proteome</keyword>
<evidence type="ECO:0000313" key="4">
    <source>
        <dbReference type="Proteomes" id="UP001595925"/>
    </source>
</evidence>
<dbReference type="EMBL" id="JBHSJG010000056">
    <property type="protein sequence ID" value="MFC4989982.1"/>
    <property type="molecule type" value="Genomic_DNA"/>
</dbReference>
<sequence length="127" mass="14205">MGDYRPDDGDIPDGDGPTAGGHVPAGRRDPLSELLSGLSRRRRREVLYYLVEHELADIESIAGRIARRERGADPEAVRIDLAHNHLPKLADRGLIEYDPRSGAIRLIALEDRFVALLDRCRALESDR</sequence>
<reference evidence="3 4" key="1">
    <citation type="journal article" date="2019" name="Int. J. Syst. Evol. Microbiol.">
        <title>The Global Catalogue of Microorganisms (GCM) 10K type strain sequencing project: providing services to taxonomists for standard genome sequencing and annotation.</title>
        <authorList>
            <consortium name="The Broad Institute Genomics Platform"/>
            <consortium name="The Broad Institute Genome Sequencing Center for Infectious Disease"/>
            <person name="Wu L."/>
            <person name="Ma J."/>
        </authorList>
    </citation>
    <scope>NUCLEOTIDE SEQUENCE [LARGE SCALE GENOMIC DNA]</scope>
    <source>
        <strain evidence="3 4">CGMCC 1.15824</strain>
    </source>
</reference>
<dbReference type="AlphaFoldDB" id="A0ABD5QJN2"/>
<dbReference type="RefSeq" id="WP_114577972.1">
    <property type="nucleotide sequence ID" value="NZ_JAIVEF010000002.1"/>
</dbReference>
<gene>
    <name evidence="3" type="ORF">ACFPFO_19885</name>
</gene>
<organism evidence="3 4">
    <name type="scientific">Saliphagus infecundisoli</name>
    <dbReference type="NCBI Taxonomy" id="1849069"/>
    <lineage>
        <taxon>Archaea</taxon>
        <taxon>Methanobacteriati</taxon>
        <taxon>Methanobacteriota</taxon>
        <taxon>Stenosarchaea group</taxon>
        <taxon>Halobacteria</taxon>
        <taxon>Halobacteriales</taxon>
        <taxon>Natrialbaceae</taxon>
        <taxon>Saliphagus</taxon>
    </lineage>
</organism>